<sequence>TKLNRILDITINRIQRKRRRGTNPDQCKIFTFCEKPETILYHQLRHSLTMSQKHFNASDFIIGHDSPHILLTALNKHRE</sequence>
<accession>A0AAD7ZMI1</accession>
<comment type="caution">
    <text evidence="1">The sequence shown here is derived from an EMBL/GenBank/DDBJ whole genome shotgun (WGS) entry which is preliminary data.</text>
</comment>
<feature type="non-terminal residue" evidence="1">
    <location>
        <position position="79"/>
    </location>
</feature>
<reference evidence="1" key="2">
    <citation type="submission" date="2023-05" db="EMBL/GenBank/DDBJ databases">
        <authorList>
            <person name="Fouks B."/>
        </authorList>
    </citation>
    <scope>NUCLEOTIDE SEQUENCE</scope>
    <source>
        <strain evidence="1">Stay&amp;Tobe</strain>
        <tissue evidence="1">Testes</tissue>
    </source>
</reference>
<organism evidence="1 2">
    <name type="scientific">Diploptera punctata</name>
    <name type="common">Pacific beetle cockroach</name>
    <dbReference type="NCBI Taxonomy" id="6984"/>
    <lineage>
        <taxon>Eukaryota</taxon>
        <taxon>Metazoa</taxon>
        <taxon>Ecdysozoa</taxon>
        <taxon>Arthropoda</taxon>
        <taxon>Hexapoda</taxon>
        <taxon>Insecta</taxon>
        <taxon>Pterygota</taxon>
        <taxon>Neoptera</taxon>
        <taxon>Polyneoptera</taxon>
        <taxon>Dictyoptera</taxon>
        <taxon>Blattodea</taxon>
        <taxon>Blaberoidea</taxon>
        <taxon>Blaberidae</taxon>
        <taxon>Diplopterinae</taxon>
        <taxon>Diploptera</taxon>
    </lineage>
</organism>
<evidence type="ECO:0000313" key="1">
    <source>
        <dbReference type="EMBL" id="KAJ9583248.1"/>
    </source>
</evidence>
<dbReference type="Proteomes" id="UP001233999">
    <property type="component" value="Unassembled WGS sequence"/>
</dbReference>
<reference evidence="1" key="1">
    <citation type="journal article" date="2023" name="IScience">
        <title>Live-bearing cockroach genome reveals convergent evolutionary mechanisms linked to viviparity in insects and beyond.</title>
        <authorList>
            <person name="Fouks B."/>
            <person name="Harrison M.C."/>
            <person name="Mikhailova A.A."/>
            <person name="Marchal E."/>
            <person name="English S."/>
            <person name="Carruthers M."/>
            <person name="Jennings E.C."/>
            <person name="Chiamaka E.L."/>
            <person name="Frigard R.A."/>
            <person name="Pippel M."/>
            <person name="Attardo G.M."/>
            <person name="Benoit J.B."/>
            <person name="Bornberg-Bauer E."/>
            <person name="Tobe S.S."/>
        </authorList>
    </citation>
    <scope>NUCLEOTIDE SEQUENCE</scope>
    <source>
        <strain evidence="1">Stay&amp;Tobe</strain>
    </source>
</reference>
<gene>
    <name evidence="1" type="ORF">L9F63_022405</name>
</gene>
<evidence type="ECO:0000313" key="2">
    <source>
        <dbReference type="Proteomes" id="UP001233999"/>
    </source>
</evidence>
<dbReference type="AlphaFoldDB" id="A0AAD7ZMI1"/>
<dbReference type="EMBL" id="JASPKZ010007635">
    <property type="protein sequence ID" value="KAJ9583248.1"/>
    <property type="molecule type" value="Genomic_DNA"/>
</dbReference>
<name>A0AAD7ZMI1_DIPPU</name>
<feature type="non-terminal residue" evidence="1">
    <location>
        <position position="1"/>
    </location>
</feature>
<keyword evidence="2" id="KW-1185">Reference proteome</keyword>
<protein>
    <submittedName>
        <fullName evidence="1">Uncharacterized protein</fullName>
    </submittedName>
</protein>
<proteinExistence type="predicted"/>